<accession>A0ABU5QD72</accession>
<protein>
    <submittedName>
        <fullName evidence="4">Zeta toxin family protein</fullName>
    </submittedName>
</protein>
<evidence type="ECO:0000259" key="3">
    <source>
        <dbReference type="Pfam" id="PF06414"/>
    </source>
</evidence>
<keyword evidence="1" id="KW-0547">Nucleotide-binding</keyword>
<dbReference type="Pfam" id="PF06414">
    <property type="entry name" value="Zeta_toxin"/>
    <property type="match status" value="1"/>
</dbReference>
<dbReference type="EMBL" id="JAYFUM010000020">
    <property type="protein sequence ID" value="MEA5140678.1"/>
    <property type="molecule type" value="Genomic_DNA"/>
</dbReference>
<keyword evidence="2" id="KW-0067">ATP-binding</keyword>
<comment type="caution">
    <text evidence="4">The sequence shown here is derived from an EMBL/GenBank/DDBJ whole genome shotgun (WGS) entry which is preliminary data.</text>
</comment>
<name>A0ABU5QD72_9BACT</name>
<dbReference type="InterPro" id="IPR010488">
    <property type="entry name" value="Zeta_toxin_domain"/>
</dbReference>
<keyword evidence="5" id="KW-1185">Reference proteome</keyword>
<evidence type="ECO:0000313" key="4">
    <source>
        <dbReference type="EMBL" id="MEA5140678.1"/>
    </source>
</evidence>
<evidence type="ECO:0000256" key="2">
    <source>
        <dbReference type="ARBA" id="ARBA00022840"/>
    </source>
</evidence>
<dbReference type="SUPFAM" id="SSF52540">
    <property type="entry name" value="P-loop containing nucleoside triphosphate hydrolases"/>
    <property type="match status" value="1"/>
</dbReference>
<sequence length="206" mass="23876">MRNLFVITGANGAGKSTLSKALLPIEFSFLEVFDGDKYFVEKLKTIFPSQIKSPKYARDLAFQATVEAFENLVENAIKDNKDFAYEGHFSSPSPWTTIEQFKEAGYRITMFFLMVENVELSQKRVSERVKTGGHYVTAKEIEKNYYGNLLQLNTHFNLLDELIIADNSQLNSPSLLFHYSNQEQIFKHQFIPNWFKMYLKEIDSLE</sequence>
<dbReference type="InterPro" id="IPR027417">
    <property type="entry name" value="P-loop_NTPase"/>
</dbReference>
<feature type="domain" description="Zeta toxin" evidence="3">
    <location>
        <begin position="5"/>
        <end position="167"/>
    </location>
</feature>
<dbReference type="Proteomes" id="UP001302949">
    <property type="component" value="Unassembled WGS sequence"/>
</dbReference>
<dbReference type="Gene3D" id="3.40.50.300">
    <property type="entry name" value="P-loop containing nucleotide triphosphate hydrolases"/>
    <property type="match status" value="1"/>
</dbReference>
<organism evidence="4 5">
    <name type="scientific">Arcicella rigui</name>
    <dbReference type="NCBI Taxonomy" id="797020"/>
    <lineage>
        <taxon>Bacteria</taxon>
        <taxon>Pseudomonadati</taxon>
        <taxon>Bacteroidota</taxon>
        <taxon>Cytophagia</taxon>
        <taxon>Cytophagales</taxon>
        <taxon>Flectobacillaceae</taxon>
        <taxon>Arcicella</taxon>
    </lineage>
</organism>
<evidence type="ECO:0000256" key="1">
    <source>
        <dbReference type="ARBA" id="ARBA00022741"/>
    </source>
</evidence>
<dbReference type="PANTHER" id="PTHR39206">
    <property type="entry name" value="SLL8004 PROTEIN"/>
    <property type="match status" value="1"/>
</dbReference>
<gene>
    <name evidence="4" type="ORF">VB248_16130</name>
</gene>
<proteinExistence type="predicted"/>
<dbReference type="PANTHER" id="PTHR39206:SF1">
    <property type="entry name" value="SLL8004 PROTEIN"/>
    <property type="match status" value="1"/>
</dbReference>
<evidence type="ECO:0000313" key="5">
    <source>
        <dbReference type="Proteomes" id="UP001302949"/>
    </source>
</evidence>
<dbReference type="RefSeq" id="WP_323297833.1">
    <property type="nucleotide sequence ID" value="NZ_JAYFUM010000020.1"/>
</dbReference>
<reference evidence="4 5" key="1">
    <citation type="submission" date="2023-12" db="EMBL/GenBank/DDBJ databases">
        <title>Novel species of the genus Arcicella isolated from rivers.</title>
        <authorList>
            <person name="Lu H."/>
        </authorList>
    </citation>
    <scope>NUCLEOTIDE SEQUENCE [LARGE SCALE GENOMIC DNA]</scope>
    <source>
        <strain evidence="4 5">KCTC 23307</strain>
    </source>
</reference>